<dbReference type="CDD" id="cd00371">
    <property type="entry name" value="HMA"/>
    <property type="match status" value="1"/>
</dbReference>
<sequence length="82" mass="9225">MIKTTVKIDGMQCNMCETHVSDIIRKNFKVKKVKASHVKGDCVIVSPDELPRAELTYELGQMGYKVTDMQSEAYVKKGLFGL</sequence>
<dbReference type="Proteomes" id="UP000526307">
    <property type="component" value="Unassembled WGS sequence"/>
</dbReference>
<gene>
    <name evidence="1" type="ORF">HW270_02570</name>
</gene>
<comment type="caution">
    <text evidence="1">The sequence shown here is derived from an EMBL/GenBank/DDBJ whole genome shotgun (WGS) entry which is preliminary data.</text>
</comment>
<dbReference type="SUPFAM" id="SSF55008">
    <property type="entry name" value="HMA, heavy metal-associated domain"/>
    <property type="match status" value="1"/>
</dbReference>
<organism evidence="1 2">
    <name type="scientific">Mogibacterium timidum</name>
    <dbReference type="NCBI Taxonomy" id="35519"/>
    <lineage>
        <taxon>Bacteria</taxon>
        <taxon>Bacillati</taxon>
        <taxon>Bacillota</taxon>
        <taxon>Clostridia</taxon>
        <taxon>Peptostreptococcales</taxon>
        <taxon>Anaerovoracaceae</taxon>
        <taxon>Mogibacterium</taxon>
    </lineage>
</organism>
<evidence type="ECO:0000313" key="2">
    <source>
        <dbReference type="Proteomes" id="UP000526307"/>
    </source>
</evidence>
<dbReference type="Gene3D" id="3.30.70.100">
    <property type="match status" value="1"/>
</dbReference>
<protein>
    <submittedName>
        <fullName evidence="1">ATPase P</fullName>
    </submittedName>
</protein>
<evidence type="ECO:0000313" key="1">
    <source>
        <dbReference type="EMBL" id="NWO22964.1"/>
    </source>
</evidence>
<dbReference type="InterPro" id="IPR006121">
    <property type="entry name" value="HMA_dom"/>
</dbReference>
<keyword evidence="2" id="KW-1185">Reference proteome</keyword>
<dbReference type="EMBL" id="JABXYR010000001">
    <property type="protein sequence ID" value="NWO22964.1"/>
    <property type="molecule type" value="Genomic_DNA"/>
</dbReference>
<reference evidence="1 2" key="1">
    <citation type="submission" date="2020-06" db="EMBL/GenBank/DDBJ databases">
        <title>Mogibacterium timidum strain W9173 genomic sequence.</title>
        <authorList>
            <person name="Wade W.G."/>
            <person name="Johnston C.D."/>
            <person name="Chen T."/>
            <person name="Dewhirst F.E."/>
        </authorList>
    </citation>
    <scope>NUCLEOTIDE SEQUENCE [LARGE SCALE GENOMIC DNA]</scope>
    <source>
        <strain evidence="1 2">W9173</strain>
    </source>
</reference>
<dbReference type="GO" id="GO:0046872">
    <property type="term" value="F:metal ion binding"/>
    <property type="evidence" value="ECO:0007669"/>
    <property type="project" value="InterPro"/>
</dbReference>
<accession>A0A7Y8VQU0</accession>
<dbReference type="RefSeq" id="WP_009644513.1">
    <property type="nucleotide sequence ID" value="NZ_CAUTAN010000006.1"/>
</dbReference>
<dbReference type="AlphaFoldDB" id="A0A7Y8VQU0"/>
<dbReference type="InterPro" id="IPR036163">
    <property type="entry name" value="HMA_dom_sf"/>
</dbReference>
<proteinExistence type="predicted"/>
<name>A0A7Y8VQU0_9FIRM</name>